<evidence type="ECO:0000256" key="9">
    <source>
        <dbReference type="ARBA" id="ARBA00022968"/>
    </source>
</evidence>
<dbReference type="EMBL" id="CM003371">
    <property type="protein sequence ID" value="KOM32173.1"/>
    <property type="molecule type" value="Genomic_DNA"/>
</dbReference>
<dbReference type="FunFam" id="2.60.120.620:FF:000002">
    <property type="entry name" value="Prolyl 4-hydroxylase 4"/>
    <property type="match status" value="1"/>
</dbReference>
<keyword evidence="5 16" id="KW-0812">Transmembrane</keyword>
<keyword evidence="13 16" id="KW-0472">Membrane</keyword>
<keyword evidence="6" id="KW-0479">Metal-binding</keyword>
<evidence type="ECO:0000256" key="11">
    <source>
        <dbReference type="ARBA" id="ARBA00023002"/>
    </source>
</evidence>
<keyword evidence="11" id="KW-0560">Oxidoreductase</keyword>
<dbReference type="EC" id="1.14.11.2" evidence="4"/>
<dbReference type="InterPro" id="IPR006620">
    <property type="entry name" value="Pro_4_hyd_alph"/>
</dbReference>
<dbReference type="OrthoDB" id="420380at2759"/>
<evidence type="ECO:0000256" key="6">
    <source>
        <dbReference type="ARBA" id="ARBA00022723"/>
    </source>
</evidence>
<comment type="catalytic activity">
    <reaction evidence="15">
        <text>L-prolyl-[collagen] + 2-oxoglutarate + O2 = trans-4-hydroxy-L-prolyl-[collagen] + succinate + CO2</text>
        <dbReference type="Rhea" id="RHEA:18945"/>
        <dbReference type="Rhea" id="RHEA-COMP:11676"/>
        <dbReference type="Rhea" id="RHEA-COMP:11680"/>
        <dbReference type="ChEBI" id="CHEBI:15379"/>
        <dbReference type="ChEBI" id="CHEBI:16526"/>
        <dbReference type="ChEBI" id="CHEBI:16810"/>
        <dbReference type="ChEBI" id="CHEBI:30031"/>
        <dbReference type="ChEBI" id="CHEBI:50342"/>
        <dbReference type="ChEBI" id="CHEBI:61965"/>
        <dbReference type="EC" id="1.14.11.2"/>
    </reaction>
</comment>
<keyword evidence="14" id="KW-0325">Glycoprotein</keyword>
<evidence type="ECO:0000256" key="4">
    <source>
        <dbReference type="ARBA" id="ARBA00012269"/>
    </source>
</evidence>
<evidence type="ECO:0000256" key="16">
    <source>
        <dbReference type="SAM" id="Phobius"/>
    </source>
</evidence>
<gene>
    <name evidence="18" type="ORF">LR48_Vigan01g172900</name>
</gene>
<sequence>MVKARHSRVQKSWMTRWSWMFLLSVLTMFMFLLILLLLALHLRMPNTNTSFAPFEHNHLNSIARNASYISEGEDEQGEQWVEILSWEPRAFLYHNFLTKEECEYLINIAKPNMQKSSVLKSGKPTISSARTSFGTFLDRGLDKTVRNIEKRIADFTHIPVENGEGLQILHYEVGQEYVAHPDFFGDELYTANGGNRIATMLMYLSDVEEGGETVFPDAKGNSRSVPWWNINKLSYCAKKGLSIKPKMGNALLFWNMRPDATYDPSSVHGSCPVIKGNKWSCTKWMRINEFH</sequence>
<evidence type="ECO:0000256" key="1">
    <source>
        <dbReference type="ARBA" id="ARBA00001961"/>
    </source>
</evidence>
<comment type="subcellular location">
    <subcellularLocation>
        <location evidence="2">Endoplasmic reticulum membrane</location>
        <topology evidence="2">Single-pass type II membrane protein</topology>
    </subcellularLocation>
</comment>
<feature type="transmembrane region" description="Helical" evidence="16">
    <location>
        <begin position="21"/>
        <end position="42"/>
    </location>
</feature>
<dbReference type="PROSITE" id="PS51471">
    <property type="entry name" value="FE2OG_OXY"/>
    <property type="match status" value="1"/>
</dbReference>
<dbReference type="GO" id="GO:0031418">
    <property type="term" value="F:L-ascorbic acid binding"/>
    <property type="evidence" value="ECO:0007669"/>
    <property type="project" value="InterPro"/>
</dbReference>
<evidence type="ECO:0000256" key="7">
    <source>
        <dbReference type="ARBA" id="ARBA00022824"/>
    </source>
</evidence>
<accession>A0A0L9TNL3</accession>
<dbReference type="Pfam" id="PF13640">
    <property type="entry name" value="2OG-FeII_Oxy_3"/>
    <property type="match status" value="1"/>
</dbReference>
<evidence type="ECO:0000256" key="15">
    <source>
        <dbReference type="ARBA" id="ARBA00049169"/>
    </source>
</evidence>
<dbReference type="InterPro" id="IPR044862">
    <property type="entry name" value="Pro_4_hyd_alph_FE2OG_OXY"/>
</dbReference>
<dbReference type="Proteomes" id="UP000053144">
    <property type="component" value="Chromosome 1"/>
</dbReference>
<protein>
    <recommendedName>
        <fullName evidence="4">procollagen-proline 4-dioxygenase</fullName>
        <ecNumber evidence="4">1.14.11.2</ecNumber>
    </recommendedName>
</protein>
<keyword evidence="12" id="KW-0408">Iron</keyword>
<name>A0A0L9TNL3_PHAAN</name>
<evidence type="ECO:0000256" key="14">
    <source>
        <dbReference type="ARBA" id="ARBA00023180"/>
    </source>
</evidence>
<dbReference type="PANTHER" id="PTHR10869">
    <property type="entry name" value="PROLYL 4-HYDROXYLASE ALPHA SUBUNIT"/>
    <property type="match status" value="1"/>
</dbReference>
<dbReference type="InterPro" id="IPR005123">
    <property type="entry name" value="Oxoglu/Fe-dep_dioxygenase_dom"/>
</dbReference>
<proteinExistence type="inferred from homology"/>
<evidence type="ECO:0000256" key="8">
    <source>
        <dbReference type="ARBA" id="ARBA00022964"/>
    </source>
</evidence>
<dbReference type="PANTHER" id="PTHR10869:SF123">
    <property type="entry name" value="PROLYL 4-HYDROXYLASE 10-RELATED"/>
    <property type="match status" value="1"/>
</dbReference>
<reference evidence="19" key="1">
    <citation type="journal article" date="2015" name="Proc. Natl. Acad. Sci. U.S.A.">
        <title>Genome sequencing of adzuki bean (Vigna angularis) provides insight into high starch and low fat accumulation and domestication.</title>
        <authorList>
            <person name="Yang K."/>
            <person name="Tian Z."/>
            <person name="Chen C."/>
            <person name="Luo L."/>
            <person name="Zhao B."/>
            <person name="Wang Z."/>
            <person name="Yu L."/>
            <person name="Li Y."/>
            <person name="Sun Y."/>
            <person name="Li W."/>
            <person name="Chen Y."/>
            <person name="Li Y."/>
            <person name="Zhang Y."/>
            <person name="Ai D."/>
            <person name="Zhao J."/>
            <person name="Shang C."/>
            <person name="Ma Y."/>
            <person name="Wu B."/>
            <person name="Wang M."/>
            <person name="Gao L."/>
            <person name="Sun D."/>
            <person name="Zhang P."/>
            <person name="Guo F."/>
            <person name="Wang W."/>
            <person name="Li Y."/>
            <person name="Wang J."/>
            <person name="Varshney R.K."/>
            <person name="Wang J."/>
            <person name="Ling H.Q."/>
            <person name="Wan P."/>
        </authorList>
    </citation>
    <scope>NUCLEOTIDE SEQUENCE</scope>
    <source>
        <strain evidence="19">cv. Jingnong 6</strain>
    </source>
</reference>
<dbReference type="Gramene" id="KOM32173">
    <property type="protein sequence ID" value="KOM32173"/>
    <property type="gene ID" value="LR48_Vigan01g172900"/>
</dbReference>
<dbReference type="SMART" id="SM00702">
    <property type="entry name" value="P4Hc"/>
    <property type="match status" value="1"/>
</dbReference>
<dbReference type="GO" id="GO:0005506">
    <property type="term" value="F:iron ion binding"/>
    <property type="evidence" value="ECO:0007669"/>
    <property type="project" value="InterPro"/>
</dbReference>
<evidence type="ECO:0000256" key="10">
    <source>
        <dbReference type="ARBA" id="ARBA00022989"/>
    </source>
</evidence>
<dbReference type="Gene3D" id="2.60.120.620">
    <property type="entry name" value="q2cbj1_9rhob like domain"/>
    <property type="match status" value="1"/>
</dbReference>
<dbReference type="AlphaFoldDB" id="A0A0L9TNL3"/>
<organism evidence="18 19">
    <name type="scientific">Phaseolus angularis</name>
    <name type="common">Azuki bean</name>
    <name type="synonym">Vigna angularis</name>
    <dbReference type="NCBI Taxonomy" id="3914"/>
    <lineage>
        <taxon>Eukaryota</taxon>
        <taxon>Viridiplantae</taxon>
        <taxon>Streptophyta</taxon>
        <taxon>Embryophyta</taxon>
        <taxon>Tracheophyta</taxon>
        <taxon>Spermatophyta</taxon>
        <taxon>Magnoliopsida</taxon>
        <taxon>eudicotyledons</taxon>
        <taxon>Gunneridae</taxon>
        <taxon>Pentapetalae</taxon>
        <taxon>rosids</taxon>
        <taxon>fabids</taxon>
        <taxon>Fabales</taxon>
        <taxon>Fabaceae</taxon>
        <taxon>Papilionoideae</taxon>
        <taxon>50 kb inversion clade</taxon>
        <taxon>NPAAA clade</taxon>
        <taxon>indigoferoid/millettioid clade</taxon>
        <taxon>Phaseoleae</taxon>
        <taxon>Vigna</taxon>
    </lineage>
</organism>
<keyword evidence="10 16" id="KW-1133">Transmembrane helix</keyword>
<keyword evidence="8" id="KW-0223">Dioxygenase</keyword>
<dbReference type="InterPro" id="IPR045054">
    <property type="entry name" value="P4HA-like"/>
</dbReference>
<evidence type="ECO:0000256" key="12">
    <source>
        <dbReference type="ARBA" id="ARBA00023004"/>
    </source>
</evidence>
<comment type="cofactor">
    <cofactor evidence="1">
        <name>L-ascorbate</name>
        <dbReference type="ChEBI" id="CHEBI:38290"/>
    </cofactor>
</comment>
<evidence type="ECO:0000256" key="13">
    <source>
        <dbReference type="ARBA" id="ARBA00023136"/>
    </source>
</evidence>
<feature type="domain" description="Fe2OG dioxygenase" evidence="17">
    <location>
        <begin position="162"/>
        <end position="287"/>
    </location>
</feature>
<evidence type="ECO:0000259" key="17">
    <source>
        <dbReference type="PROSITE" id="PS51471"/>
    </source>
</evidence>
<evidence type="ECO:0000313" key="18">
    <source>
        <dbReference type="EMBL" id="KOM32173.1"/>
    </source>
</evidence>
<comment type="similarity">
    <text evidence="3">Belongs to the P4HA family.</text>
</comment>
<evidence type="ECO:0000256" key="5">
    <source>
        <dbReference type="ARBA" id="ARBA00022692"/>
    </source>
</evidence>
<keyword evidence="7" id="KW-0256">Endoplasmic reticulum</keyword>
<evidence type="ECO:0000256" key="2">
    <source>
        <dbReference type="ARBA" id="ARBA00004648"/>
    </source>
</evidence>
<dbReference type="GO" id="GO:0004656">
    <property type="term" value="F:procollagen-proline 4-dioxygenase activity"/>
    <property type="evidence" value="ECO:0007669"/>
    <property type="project" value="UniProtKB-EC"/>
</dbReference>
<dbReference type="STRING" id="3914.A0A0L9TNL3"/>
<evidence type="ECO:0000313" key="19">
    <source>
        <dbReference type="Proteomes" id="UP000053144"/>
    </source>
</evidence>
<keyword evidence="9" id="KW-0735">Signal-anchor</keyword>
<dbReference type="GO" id="GO:0005789">
    <property type="term" value="C:endoplasmic reticulum membrane"/>
    <property type="evidence" value="ECO:0007669"/>
    <property type="project" value="UniProtKB-SubCell"/>
</dbReference>
<evidence type="ECO:0000256" key="3">
    <source>
        <dbReference type="ARBA" id="ARBA00006511"/>
    </source>
</evidence>
<dbReference type="KEGG" id="var:108339569"/>